<feature type="compositionally biased region" description="Basic and acidic residues" evidence="1">
    <location>
        <begin position="1"/>
        <end position="16"/>
    </location>
</feature>
<evidence type="ECO:0000313" key="2">
    <source>
        <dbReference type="EMBL" id="GAA5052922.1"/>
    </source>
</evidence>
<sequence length="86" mass="9429">MRRNKAELAADTDSSRGRSTTRRVHIHAAMRPPAGARAHRAQAAGGGLGQRVAWKVRRYACGETPIEACRCWRRDAPVANPTRPAI</sequence>
<reference evidence="3" key="1">
    <citation type="journal article" date="2019" name="Int. J. Syst. Evol. Microbiol.">
        <title>The Global Catalogue of Microorganisms (GCM) 10K type strain sequencing project: providing services to taxonomists for standard genome sequencing and annotation.</title>
        <authorList>
            <consortium name="The Broad Institute Genomics Platform"/>
            <consortium name="The Broad Institute Genome Sequencing Center for Infectious Disease"/>
            <person name="Wu L."/>
            <person name="Ma J."/>
        </authorList>
    </citation>
    <scope>NUCLEOTIDE SEQUENCE [LARGE SCALE GENOMIC DNA]</scope>
    <source>
        <strain evidence="3">JCM 18410</strain>
    </source>
</reference>
<accession>A0ABP9K7J5</accession>
<evidence type="ECO:0000256" key="1">
    <source>
        <dbReference type="SAM" id="MobiDB-lite"/>
    </source>
</evidence>
<dbReference type="EMBL" id="BAABKC010000036">
    <property type="protein sequence ID" value="GAA5052922.1"/>
    <property type="molecule type" value="Genomic_DNA"/>
</dbReference>
<protein>
    <submittedName>
        <fullName evidence="2">Uncharacterized protein</fullName>
    </submittedName>
</protein>
<evidence type="ECO:0000313" key="3">
    <source>
        <dbReference type="Proteomes" id="UP001500124"/>
    </source>
</evidence>
<proteinExistence type="predicted"/>
<organism evidence="2 3">
    <name type="scientific">Streptomyces similanensis</name>
    <dbReference type="NCBI Taxonomy" id="1274988"/>
    <lineage>
        <taxon>Bacteria</taxon>
        <taxon>Bacillati</taxon>
        <taxon>Actinomycetota</taxon>
        <taxon>Actinomycetes</taxon>
        <taxon>Kitasatosporales</taxon>
        <taxon>Streptomycetaceae</taxon>
        <taxon>Streptomyces</taxon>
    </lineage>
</organism>
<name>A0ABP9K7J5_9ACTN</name>
<gene>
    <name evidence="2" type="ORF">GCM10023336_22700</name>
</gene>
<comment type="caution">
    <text evidence="2">The sequence shown here is derived from an EMBL/GenBank/DDBJ whole genome shotgun (WGS) entry which is preliminary data.</text>
</comment>
<keyword evidence="3" id="KW-1185">Reference proteome</keyword>
<feature type="region of interest" description="Disordered" evidence="1">
    <location>
        <begin position="1"/>
        <end position="24"/>
    </location>
</feature>
<dbReference type="Proteomes" id="UP001500124">
    <property type="component" value="Unassembled WGS sequence"/>
</dbReference>